<keyword evidence="2" id="KW-1185">Reference proteome</keyword>
<evidence type="ECO:0000313" key="1">
    <source>
        <dbReference type="EMBL" id="AEO93871.1"/>
    </source>
</evidence>
<protein>
    <submittedName>
        <fullName evidence="1">Gp626</fullName>
    </submittedName>
</protein>
<sequence>MKGLMRMAKEYYKFGKKHFEWELRSMRLGVVTDITDELLDEGKNIWERVYSISTKNKSVDVIVFSSIDMRTDFVRDHGADMVRVVLRWKTKRGYVYKKVQHRERIKTLFNNLKVTIEGAQSQVFDLSFSEFSEAI</sequence>
<dbReference type="GeneID" id="18563836"/>
<reference evidence="1 2" key="1">
    <citation type="submission" date="2011-09" db="EMBL/GenBank/DDBJ databases">
        <authorList>
            <person name="Pope W.H."/>
            <person name="Pedulla M.L."/>
            <person name="Ford M.E."/>
            <person name="Peebles C.L."/>
            <person name="Hatfull G.H."/>
            <person name="Hendrix R.W."/>
        </authorList>
    </citation>
    <scope>NUCLEOTIDE SEQUENCE [LARGE SCALE GENOMIC DNA]</scope>
    <source>
        <strain evidence="1">G</strain>
    </source>
</reference>
<proteinExistence type="predicted"/>
<dbReference type="OrthoDB" id="37314at10239"/>
<evidence type="ECO:0000313" key="2">
    <source>
        <dbReference type="Proteomes" id="UP000009273"/>
    </source>
</evidence>
<dbReference type="KEGG" id="vg:18563836"/>
<dbReference type="EMBL" id="JN638751">
    <property type="protein sequence ID" value="AEO93871.1"/>
    <property type="molecule type" value="Genomic_DNA"/>
</dbReference>
<gene>
    <name evidence="1" type="primary">626</name>
    <name evidence="1" type="ORF">G_626</name>
</gene>
<dbReference type="Proteomes" id="UP000009273">
    <property type="component" value="Segment"/>
</dbReference>
<name>G3MB06_9CAUD</name>
<organism evidence="1 2">
    <name type="scientific">Bacillus phage G</name>
    <dbReference type="NCBI Taxonomy" id="2884420"/>
    <lineage>
        <taxon>Viruses</taxon>
        <taxon>Duplodnaviria</taxon>
        <taxon>Heunggongvirae</taxon>
        <taxon>Uroviricota</taxon>
        <taxon>Caudoviricetes</taxon>
        <taxon>Donellivirus</taxon>
        <taxon>Donellivirus gee</taxon>
    </lineage>
</organism>
<dbReference type="RefSeq" id="YP_009015918.1">
    <property type="nucleotide sequence ID" value="NC_023719.1"/>
</dbReference>
<accession>G3MB06</accession>